<accession>A0A5M3YTJ2</accession>
<dbReference type="EMBL" id="BLJY01000003">
    <property type="protein sequence ID" value="GFF14857.1"/>
    <property type="molecule type" value="Genomic_DNA"/>
</dbReference>
<dbReference type="GO" id="GO:0004672">
    <property type="term" value="F:protein kinase activity"/>
    <property type="evidence" value="ECO:0007669"/>
    <property type="project" value="InterPro"/>
</dbReference>
<dbReference type="Gene3D" id="1.10.510.10">
    <property type="entry name" value="Transferase(Phosphotransferase) domain 1"/>
    <property type="match status" value="1"/>
</dbReference>
<organism evidence="1 2">
    <name type="scientific">Aspergillus terreus</name>
    <dbReference type="NCBI Taxonomy" id="33178"/>
    <lineage>
        <taxon>Eukaryota</taxon>
        <taxon>Fungi</taxon>
        <taxon>Dikarya</taxon>
        <taxon>Ascomycota</taxon>
        <taxon>Pezizomycotina</taxon>
        <taxon>Eurotiomycetes</taxon>
        <taxon>Eurotiomycetidae</taxon>
        <taxon>Eurotiales</taxon>
        <taxon>Aspergillaceae</taxon>
        <taxon>Aspergillus</taxon>
        <taxon>Aspergillus subgen. Circumdati</taxon>
    </lineage>
</organism>
<evidence type="ECO:0000313" key="2">
    <source>
        <dbReference type="Proteomes" id="UP000452235"/>
    </source>
</evidence>
<name>A0A5M3YTJ2_ASPTE</name>
<dbReference type="InterPro" id="IPR011009">
    <property type="entry name" value="Kinase-like_dom_sf"/>
</dbReference>
<reference evidence="1 2" key="1">
    <citation type="submission" date="2020-01" db="EMBL/GenBank/DDBJ databases">
        <title>Aspergillus terreus IFO 6365 whole genome shotgun sequence.</title>
        <authorList>
            <person name="Kanamasa S."/>
            <person name="Takahashi H."/>
        </authorList>
    </citation>
    <scope>NUCLEOTIDE SEQUENCE [LARGE SCALE GENOMIC DNA]</scope>
    <source>
        <strain evidence="1 2">IFO 6365</strain>
    </source>
</reference>
<dbReference type="SUPFAM" id="SSF56112">
    <property type="entry name" value="Protein kinase-like (PK-like)"/>
    <property type="match status" value="1"/>
</dbReference>
<gene>
    <name evidence="1" type="ORF">ATEIFO6365_0003092500</name>
</gene>
<dbReference type="GO" id="GO:0005524">
    <property type="term" value="F:ATP binding"/>
    <property type="evidence" value="ECO:0007669"/>
    <property type="project" value="InterPro"/>
</dbReference>
<dbReference type="Proteomes" id="UP000452235">
    <property type="component" value="Unassembled WGS sequence"/>
</dbReference>
<dbReference type="VEuPathDB" id="FungiDB:ATEG_00947"/>
<keyword evidence="1" id="KW-0418">Kinase</keyword>
<proteinExistence type="predicted"/>
<dbReference type="PROSITE" id="PS50011">
    <property type="entry name" value="PROTEIN_KINASE_DOM"/>
    <property type="match status" value="1"/>
</dbReference>
<protein>
    <submittedName>
        <fullName evidence="1">Kinase-like protein</fullName>
    </submittedName>
</protein>
<keyword evidence="1" id="KW-0808">Transferase</keyword>
<dbReference type="InterPro" id="IPR000719">
    <property type="entry name" value="Prot_kinase_dom"/>
</dbReference>
<sequence length="155" mass="18454">MPLPDGFPNQLVKAAEWVDWIDEDDKDIRLLDFGESFLRGNEPQHLAQPGSLHVPETIFTDRFEYRVDLWRVGCTIYSFLFASTPFWYLGEIEVLVFQMIGFVEELPVEWQSKWESMQKESEHDLDIDKRIVNCLSWTEDSPKGYVNLFLRLYWR</sequence>
<dbReference type="AlphaFoldDB" id="A0A5M3YTJ2"/>
<comment type="caution">
    <text evidence="1">The sequence shown here is derived from an EMBL/GenBank/DDBJ whole genome shotgun (WGS) entry which is preliminary data.</text>
</comment>
<evidence type="ECO:0000313" key="1">
    <source>
        <dbReference type="EMBL" id="GFF14857.1"/>
    </source>
</evidence>
<keyword evidence="2" id="KW-1185">Reference proteome</keyword>
<dbReference type="OrthoDB" id="5979581at2759"/>